<dbReference type="CDD" id="cd02204">
    <property type="entry name" value="PurL_repeat2"/>
    <property type="match status" value="1"/>
</dbReference>
<evidence type="ECO:0000256" key="3">
    <source>
        <dbReference type="ARBA" id="ARBA00022723"/>
    </source>
</evidence>
<feature type="binding site" evidence="8">
    <location>
        <position position="125"/>
    </location>
    <ligand>
        <name>Mg(2+)</name>
        <dbReference type="ChEBI" id="CHEBI:18420"/>
        <label>2</label>
    </ligand>
</feature>
<dbReference type="InterPro" id="IPR041609">
    <property type="entry name" value="PurL_linker"/>
</dbReference>
<dbReference type="NCBIfam" id="NF002290">
    <property type="entry name" value="PRK01213.1"/>
    <property type="match status" value="1"/>
</dbReference>
<keyword evidence="2 8" id="KW-0436">Ligase</keyword>
<dbReference type="PIRSF" id="PIRSF001587">
    <property type="entry name" value="FGAM_synthase_II"/>
    <property type="match status" value="1"/>
</dbReference>
<feature type="binding site" evidence="8">
    <location>
        <position position="124"/>
    </location>
    <ligand>
        <name>substrate</name>
    </ligand>
</feature>
<dbReference type="InterPro" id="IPR016188">
    <property type="entry name" value="PurM-like_N"/>
</dbReference>
<dbReference type="GO" id="GO:0005737">
    <property type="term" value="C:cytoplasm"/>
    <property type="evidence" value="ECO:0007669"/>
    <property type="project" value="UniProtKB-SubCell"/>
</dbReference>
<evidence type="ECO:0000313" key="13">
    <source>
        <dbReference type="Proteomes" id="UP000275925"/>
    </source>
</evidence>
<evidence type="ECO:0000256" key="1">
    <source>
        <dbReference type="ARBA" id="ARBA00022490"/>
    </source>
</evidence>
<dbReference type="EC" id="6.3.5.3" evidence="8"/>
<keyword evidence="7 8" id="KW-0460">Magnesium</keyword>
<protein>
    <recommendedName>
        <fullName evidence="8">Phosphoribosylformylglycinamidine synthase subunit PurL</fullName>
        <shortName evidence="8">FGAM synthase</shortName>
        <ecNumber evidence="8">6.3.5.3</ecNumber>
    </recommendedName>
    <alternativeName>
        <fullName evidence="8">Formylglycinamide ribonucleotide amidotransferase subunit II</fullName>
        <shortName evidence="8">FGAR amidotransferase II</shortName>
        <shortName evidence="8">FGAR-AT II</shortName>
    </alternativeName>
    <alternativeName>
        <fullName evidence="8">Glutamine amidotransferase PurL</fullName>
    </alternativeName>
    <alternativeName>
        <fullName evidence="8">Phosphoribosylformylglycinamidine synthase subunit II</fullName>
    </alternativeName>
</protein>
<comment type="catalytic activity">
    <reaction evidence="8">
        <text>N(2)-formyl-N(1)-(5-phospho-beta-D-ribosyl)glycinamide + L-glutamine + ATP + H2O = 2-formamido-N(1)-(5-O-phospho-beta-D-ribosyl)acetamidine + L-glutamate + ADP + phosphate + H(+)</text>
        <dbReference type="Rhea" id="RHEA:17129"/>
        <dbReference type="ChEBI" id="CHEBI:15377"/>
        <dbReference type="ChEBI" id="CHEBI:15378"/>
        <dbReference type="ChEBI" id="CHEBI:29985"/>
        <dbReference type="ChEBI" id="CHEBI:30616"/>
        <dbReference type="ChEBI" id="CHEBI:43474"/>
        <dbReference type="ChEBI" id="CHEBI:58359"/>
        <dbReference type="ChEBI" id="CHEBI:147286"/>
        <dbReference type="ChEBI" id="CHEBI:147287"/>
        <dbReference type="ChEBI" id="CHEBI:456216"/>
        <dbReference type="EC" id="6.3.5.3"/>
    </reaction>
</comment>
<dbReference type="Pfam" id="PF18072">
    <property type="entry name" value="FGAR-AT_linker"/>
    <property type="match status" value="1"/>
</dbReference>
<comment type="function">
    <text evidence="8">Part of the phosphoribosylformylglycinamidine synthase complex involved in the purines biosynthetic pathway. Catalyzes the ATP-dependent conversion of formylglycinamide ribonucleotide (FGAR) and glutamine to yield formylglycinamidine ribonucleotide (FGAM) and glutamate. The FGAM synthase complex is composed of three subunits. PurQ produces an ammonia molecule by converting glutamine to glutamate. PurL transfers the ammonia molecule to FGAR to form FGAM in an ATP-dependent manner. PurS interacts with PurQ and PurL and is thought to assist in the transfer of the ammonia molecule from PurQ to PurL.</text>
</comment>
<dbReference type="PANTHER" id="PTHR43555:SF1">
    <property type="entry name" value="PHOSPHORIBOSYLFORMYLGLYCINAMIDINE SYNTHASE SUBUNIT PURL"/>
    <property type="match status" value="1"/>
</dbReference>
<dbReference type="Pfam" id="PF00586">
    <property type="entry name" value="AIRS"/>
    <property type="match status" value="2"/>
</dbReference>
<dbReference type="FunFam" id="3.30.1330.10:FF:000004">
    <property type="entry name" value="Phosphoribosylformylglycinamidine synthase subunit PurL"/>
    <property type="match status" value="1"/>
</dbReference>
<comment type="caution">
    <text evidence="12">The sequence shown here is derived from an EMBL/GenBank/DDBJ whole genome shotgun (WGS) entry which is preliminary data.</text>
</comment>
<dbReference type="SUPFAM" id="SSF55326">
    <property type="entry name" value="PurM N-terminal domain-like"/>
    <property type="match status" value="2"/>
</dbReference>
<evidence type="ECO:0000259" key="10">
    <source>
        <dbReference type="Pfam" id="PF02769"/>
    </source>
</evidence>
<feature type="binding site" evidence="8">
    <location>
        <position position="287"/>
    </location>
    <ligand>
        <name>Mg(2+)</name>
        <dbReference type="ChEBI" id="CHEBI:18420"/>
        <label>2</label>
    </ligand>
</feature>
<comment type="pathway">
    <text evidence="8">Purine metabolism; IMP biosynthesis via de novo pathway; 5-amino-1-(5-phospho-D-ribosyl)imidazole from N(2)-formyl-N(1)-(5-phospho-D-ribosyl)glycinamide: step 1/2.</text>
</comment>
<dbReference type="InterPro" id="IPR010918">
    <property type="entry name" value="PurM-like_C_dom"/>
</dbReference>
<dbReference type="AlphaFoldDB" id="A0A388TFB7"/>
<feature type="binding site" evidence="8">
    <location>
        <position position="518"/>
    </location>
    <ligand>
        <name>ATP</name>
        <dbReference type="ChEBI" id="CHEBI:30616"/>
    </ligand>
</feature>
<dbReference type="Gene3D" id="3.30.1330.10">
    <property type="entry name" value="PurM-like, N-terminal domain"/>
    <property type="match status" value="2"/>
</dbReference>
<keyword evidence="3 8" id="KW-0479">Metal-binding</keyword>
<feature type="domain" description="PurM-like C-terminal" evidence="10">
    <location>
        <begin position="592"/>
        <end position="734"/>
    </location>
</feature>
<dbReference type="InterPro" id="IPR010074">
    <property type="entry name" value="PRibForGlyAmidine_synth_PurL"/>
</dbReference>
<dbReference type="Gene3D" id="3.90.650.10">
    <property type="entry name" value="PurM-like C-terminal domain"/>
    <property type="match status" value="2"/>
</dbReference>
<dbReference type="CDD" id="cd02203">
    <property type="entry name" value="PurL_repeat1"/>
    <property type="match status" value="1"/>
</dbReference>
<feature type="domain" description="PurM-like N-terminal" evidence="9">
    <location>
        <begin position="463"/>
        <end position="579"/>
    </location>
</feature>
<feature type="binding site" evidence="8">
    <location>
        <position position="558"/>
    </location>
    <ligand>
        <name>substrate</name>
    </ligand>
</feature>
<reference evidence="12 13" key="1">
    <citation type="journal article" date="2019" name="ISME J.">
        <title>Genome analyses of uncultured TG2/ZB3 bacteria in 'Margulisbacteria' specifically attached to ectosymbiotic spirochetes of protists in the termite gut.</title>
        <authorList>
            <person name="Utami Y.D."/>
            <person name="Kuwahara H."/>
            <person name="Igai K."/>
            <person name="Murakami T."/>
            <person name="Sugaya K."/>
            <person name="Morikawa T."/>
            <person name="Nagura Y."/>
            <person name="Yuki M."/>
            <person name="Deevong P."/>
            <person name="Inoue T."/>
            <person name="Kihara K."/>
            <person name="Lo N."/>
            <person name="Yamada A."/>
            <person name="Ohkuma M."/>
            <person name="Hongoh Y."/>
        </authorList>
    </citation>
    <scope>NUCLEOTIDE SEQUENCE [LARGE SCALE GENOMIC DNA]</scope>
    <source>
        <strain evidence="12">NkOx7-02</strain>
    </source>
</reference>
<dbReference type="UniPathway" id="UPA00074">
    <property type="reaction ID" value="UER00128"/>
</dbReference>
<dbReference type="InterPro" id="IPR036921">
    <property type="entry name" value="PurM-like_N_sf"/>
</dbReference>
<evidence type="ECO:0000313" key="12">
    <source>
        <dbReference type="EMBL" id="GBR75427.1"/>
    </source>
</evidence>
<dbReference type="EMBL" id="BGZO01000002">
    <property type="protein sequence ID" value="GBR75427.1"/>
    <property type="molecule type" value="Genomic_DNA"/>
</dbReference>
<evidence type="ECO:0000256" key="7">
    <source>
        <dbReference type="ARBA" id="ARBA00022842"/>
    </source>
</evidence>
<feature type="active site" description="Proton acceptor" evidence="8">
    <location>
        <position position="103"/>
    </location>
</feature>
<dbReference type="GO" id="GO:0006189">
    <property type="term" value="P:'de novo' IMP biosynthetic process"/>
    <property type="evidence" value="ECO:0007669"/>
    <property type="project" value="UniProtKB-UniRule"/>
</dbReference>
<dbReference type="SUPFAM" id="SSF56042">
    <property type="entry name" value="PurM C-terminal domain-like"/>
    <property type="match status" value="2"/>
</dbReference>
<dbReference type="InterPro" id="IPR036676">
    <property type="entry name" value="PurM-like_C_sf"/>
</dbReference>
<dbReference type="Pfam" id="PF02769">
    <property type="entry name" value="AIRS_C"/>
    <property type="match status" value="2"/>
</dbReference>
<feature type="domain" description="Phosphoribosylformylglycinamidine synthase linker" evidence="11">
    <location>
        <begin position="22"/>
        <end position="61"/>
    </location>
</feature>
<name>A0A388TFB7_9BACT</name>
<comment type="similarity">
    <text evidence="8">Belongs to the FGAMS family.</text>
</comment>
<feature type="binding site" evidence="8">
    <location>
        <begin position="331"/>
        <end position="333"/>
    </location>
    <ligand>
        <name>substrate</name>
    </ligand>
</feature>
<feature type="binding site" evidence="8">
    <location>
        <begin position="102"/>
        <end position="105"/>
    </location>
    <ligand>
        <name>substrate</name>
    </ligand>
</feature>
<evidence type="ECO:0000256" key="8">
    <source>
        <dbReference type="HAMAP-Rule" id="MF_00420"/>
    </source>
</evidence>
<dbReference type="NCBIfam" id="TIGR01736">
    <property type="entry name" value="FGAM_synth_II"/>
    <property type="match status" value="1"/>
</dbReference>
<keyword evidence="5 8" id="KW-0658">Purine biosynthesis</keyword>
<gene>
    <name evidence="8 12" type="primary">purL</name>
    <name evidence="12" type="ORF">NO2_0103</name>
</gene>
<dbReference type="PANTHER" id="PTHR43555">
    <property type="entry name" value="PHOSPHORIBOSYLFORMYLGLYCINAMIDINE SYNTHASE SUBUNIT PURL"/>
    <property type="match status" value="1"/>
</dbReference>
<sequence>MVDFNFNRTVADTKAFSKTVIREHGLTEDEYGRIKKILGRHPSLAELGMYSVLWSEHCSYKHSKPLLKLFPTTGKAVLQGPGENAGIVDIGGGLALSFKIESHNHPSAVEPYQGAATGVGGIIRDVFTMGARPVALLDSLRFGGIGPGNPRMNYLFSGVVGGIAGYGNCIGIPTVAGEIYFADSYGTNILVNAMCVGVVQSGDETVDELYGPIVRGRAAGRGNKVLYVGADTGRDGIHGATFASVEISKATEEKRSSVQVGDPFKEKVLLEACLELIKTGSVIGMQDMGAAGLTSSTSEMASRSNSGIDLYLDKVPQREKNMTPYEMLLSESQERMVVIVEKGKEQLAYAIFARWGLHAVEIGEIVEGDKLRCFFHGEVVAEVPARSLADDAPVYECAEAEPYYLAEVQQVKIETLPDLPKAEVEAMLFRLLTAPNLASKRCVYEQYDHMVQTNTVVAPGVADAAVLRLKGSAKKIALTTDCNARYAYLDPYTGGAAAVAEAARNLACVGARPVGATDCLNFANPEKPENFWSMRRVCQGIADACRAFETAIISGNVSMYNESVAGPIYPTPVIGLVGVIEPDTPRVTAQFQDGDWLFQIGRTRNALGGTEYLKLRHDLEVGLPPRIDLTQEKKLQEFLIDGIEQGILRSAHDLSEGGLLVALAESAILSNRGAAVQLMSGQLRLDALLFAETQARAVVSVTSAALADFQKLVAKHGVDAQSIGKVQGQDFTLTVDGEQIVNLTVDNLADKYYNALPKLLGRK</sequence>
<feature type="active site" evidence="8">
    <location>
        <position position="57"/>
    </location>
</feature>
<evidence type="ECO:0000256" key="5">
    <source>
        <dbReference type="ARBA" id="ARBA00022755"/>
    </source>
</evidence>
<evidence type="ECO:0000256" key="6">
    <source>
        <dbReference type="ARBA" id="ARBA00022840"/>
    </source>
</evidence>
<feature type="binding site" evidence="8">
    <location>
        <position position="60"/>
    </location>
    <ligand>
        <name>ATP</name>
        <dbReference type="ChEBI" id="CHEBI:30616"/>
    </ligand>
</feature>
<keyword evidence="4 8" id="KW-0547">Nucleotide-binding</keyword>
<feature type="binding site" evidence="8">
    <location>
        <position position="99"/>
    </location>
    <ligand>
        <name>ATP</name>
        <dbReference type="ChEBI" id="CHEBI:30616"/>
    </ligand>
</feature>
<dbReference type="HAMAP" id="MF_00420">
    <property type="entry name" value="PurL_2"/>
    <property type="match status" value="1"/>
</dbReference>
<comment type="subcellular location">
    <subcellularLocation>
        <location evidence="8">Cytoplasm</location>
    </subcellularLocation>
</comment>
<dbReference type="GO" id="GO:0000287">
    <property type="term" value="F:magnesium ion binding"/>
    <property type="evidence" value="ECO:0007669"/>
    <property type="project" value="UniProtKB-UniRule"/>
</dbReference>
<proteinExistence type="inferred from homology"/>
<evidence type="ECO:0000259" key="11">
    <source>
        <dbReference type="Pfam" id="PF18072"/>
    </source>
</evidence>
<evidence type="ECO:0000259" key="9">
    <source>
        <dbReference type="Pfam" id="PF00586"/>
    </source>
</evidence>
<keyword evidence="13" id="KW-1185">Reference proteome</keyword>
<feature type="domain" description="PurM-like C-terminal" evidence="10">
    <location>
        <begin position="221"/>
        <end position="373"/>
    </location>
</feature>
<dbReference type="GO" id="GO:0005524">
    <property type="term" value="F:ATP binding"/>
    <property type="evidence" value="ECO:0007669"/>
    <property type="project" value="UniProtKB-UniRule"/>
</dbReference>
<comment type="caution">
    <text evidence="8">Lacks conserved residue(s) required for the propagation of feature annotation.</text>
</comment>
<feature type="binding site" evidence="8">
    <location>
        <position position="101"/>
    </location>
    <ligand>
        <name>Mg(2+)</name>
        <dbReference type="ChEBI" id="CHEBI:18420"/>
        <label>1</label>
    </ligand>
</feature>
<feature type="binding site" evidence="8">
    <location>
        <position position="555"/>
    </location>
    <ligand>
        <name>ATP</name>
        <dbReference type="ChEBI" id="CHEBI:30616"/>
    </ligand>
</feature>
<dbReference type="GO" id="GO:0004642">
    <property type="term" value="F:phosphoribosylformylglycinamidine synthase activity"/>
    <property type="evidence" value="ECO:0007669"/>
    <property type="project" value="UniProtKB-UniRule"/>
</dbReference>
<feature type="binding site" evidence="8">
    <location>
        <position position="556"/>
    </location>
    <ligand>
        <name>Mg(2+)</name>
        <dbReference type="ChEBI" id="CHEBI:18420"/>
        <label>1</label>
    </ligand>
</feature>
<feature type="binding site" evidence="8">
    <location>
        <position position="259"/>
    </location>
    <ligand>
        <name>substrate</name>
    </ligand>
</feature>
<accession>A0A388TFB7</accession>
<evidence type="ECO:0000256" key="4">
    <source>
        <dbReference type="ARBA" id="ARBA00022741"/>
    </source>
</evidence>
<evidence type="ECO:0000256" key="2">
    <source>
        <dbReference type="ARBA" id="ARBA00022598"/>
    </source>
</evidence>
<dbReference type="Proteomes" id="UP000275925">
    <property type="component" value="Unassembled WGS sequence"/>
</dbReference>
<comment type="subunit">
    <text evidence="8">Monomer. Part of the FGAM synthase complex composed of 1 PurL, 1 PurQ and 2 PurS subunits.</text>
</comment>
<keyword evidence="6 8" id="KW-0067">ATP-binding</keyword>
<keyword evidence="1 8" id="KW-0963">Cytoplasm</keyword>
<organism evidence="12 13">
    <name type="scientific">Candidatus Termititenax persephonae</name>
    <dbReference type="NCBI Taxonomy" id="2218525"/>
    <lineage>
        <taxon>Bacteria</taxon>
        <taxon>Bacillati</taxon>
        <taxon>Candidatus Margulisiibacteriota</taxon>
        <taxon>Candidatus Termititenacia</taxon>
        <taxon>Candidatus Termititenacales</taxon>
        <taxon>Candidatus Termititenacaceae</taxon>
        <taxon>Candidatus Termititenax</taxon>
    </lineage>
</organism>
<feature type="domain" description="PurM-like N-terminal" evidence="9">
    <location>
        <begin position="82"/>
        <end position="199"/>
    </location>
</feature>